<name>A0A9P0AE71_BEMTA</name>
<gene>
    <name evidence="1" type="ORF">BEMITA_LOCUS9884</name>
</gene>
<protein>
    <submittedName>
        <fullName evidence="1">Uncharacterized protein</fullName>
    </submittedName>
</protein>
<evidence type="ECO:0000313" key="2">
    <source>
        <dbReference type="Proteomes" id="UP001152759"/>
    </source>
</evidence>
<organism evidence="1 2">
    <name type="scientific">Bemisia tabaci</name>
    <name type="common">Sweetpotato whitefly</name>
    <name type="synonym">Aleurodes tabaci</name>
    <dbReference type="NCBI Taxonomy" id="7038"/>
    <lineage>
        <taxon>Eukaryota</taxon>
        <taxon>Metazoa</taxon>
        <taxon>Ecdysozoa</taxon>
        <taxon>Arthropoda</taxon>
        <taxon>Hexapoda</taxon>
        <taxon>Insecta</taxon>
        <taxon>Pterygota</taxon>
        <taxon>Neoptera</taxon>
        <taxon>Paraneoptera</taxon>
        <taxon>Hemiptera</taxon>
        <taxon>Sternorrhyncha</taxon>
        <taxon>Aleyrodoidea</taxon>
        <taxon>Aleyrodidae</taxon>
        <taxon>Aleyrodinae</taxon>
        <taxon>Bemisia</taxon>
    </lineage>
</organism>
<accession>A0A9P0AE71</accession>
<proteinExistence type="predicted"/>
<keyword evidence="2" id="KW-1185">Reference proteome</keyword>
<evidence type="ECO:0000313" key="1">
    <source>
        <dbReference type="EMBL" id="CAH0391245.1"/>
    </source>
</evidence>
<dbReference type="Proteomes" id="UP001152759">
    <property type="component" value="Chromosome 6"/>
</dbReference>
<sequence>MNFSKMNETCLSNEKILLTIKIRATNPSWIHDQASDNFDEFSDFNYRVKDGRGRLAFGSSGIRDCANPFNYGTSRLAIDKRSFNAPQLGPGKYDVKCEELFPQYCSLSGYGGLARRAQRFAGETEAGKEKKPKVSGIPSIYEYSPDICCQSPRRTNDFTWPFRAQYKPFEWSKRSSVPEAGLYYDGIIRKQSLQYSHCFGGKKRLNHHVLVKCQPYNIDECVICGEALDAQDYWMASGNFLCLTCMAEQRVSHSHFSQLELQKFEKIRSCSFMHSHEGTTAKIPLKSNKELSELMYHECYFSSYFDESKSVIMKPRTTGLKRKYGGRINFIGQLKIQPLKIP</sequence>
<dbReference type="AlphaFoldDB" id="A0A9P0AE71"/>
<dbReference type="EMBL" id="OU963867">
    <property type="protein sequence ID" value="CAH0391245.1"/>
    <property type="molecule type" value="Genomic_DNA"/>
</dbReference>
<reference evidence="1" key="1">
    <citation type="submission" date="2021-12" db="EMBL/GenBank/DDBJ databases">
        <authorList>
            <person name="King R."/>
        </authorList>
    </citation>
    <scope>NUCLEOTIDE SEQUENCE</scope>
</reference>